<evidence type="ECO:0000313" key="2">
    <source>
        <dbReference type="WBParaSite" id="EN70_5312"/>
    </source>
</evidence>
<organism evidence="1 2">
    <name type="scientific">Loa loa</name>
    <name type="common">Eye worm</name>
    <name type="synonym">Filaria loa</name>
    <dbReference type="NCBI Taxonomy" id="7209"/>
    <lineage>
        <taxon>Eukaryota</taxon>
        <taxon>Metazoa</taxon>
        <taxon>Ecdysozoa</taxon>
        <taxon>Nematoda</taxon>
        <taxon>Chromadorea</taxon>
        <taxon>Rhabditida</taxon>
        <taxon>Spirurina</taxon>
        <taxon>Spiruromorpha</taxon>
        <taxon>Filarioidea</taxon>
        <taxon>Onchocercidae</taxon>
        <taxon>Loa</taxon>
    </lineage>
</organism>
<reference evidence="1" key="1">
    <citation type="submission" date="2012-04" db="EMBL/GenBank/DDBJ databases">
        <title>The Genome Sequence of Loa loa.</title>
        <authorList>
            <consortium name="The Broad Institute Genome Sequencing Platform"/>
            <consortium name="Broad Institute Genome Sequencing Center for Infectious Disease"/>
            <person name="Nutman T.B."/>
            <person name="Fink D.L."/>
            <person name="Russ C."/>
            <person name="Young S."/>
            <person name="Zeng Q."/>
            <person name="Gargeya S."/>
            <person name="Alvarado L."/>
            <person name="Berlin A."/>
            <person name="Chapman S.B."/>
            <person name="Chen Z."/>
            <person name="Freedman E."/>
            <person name="Gellesch M."/>
            <person name="Goldberg J."/>
            <person name="Griggs A."/>
            <person name="Gujja S."/>
            <person name="Heilman E.R."/>
            <person name="Heiman D."/>
            <person name="Howarth C."/>
            <person name="Mehta T."/>
            <person name="Neiman D."/>
            <person name="Pearson M."/>
            <person name="Roberts A."/>
            <person name="Saif S."/>
            <person name="Shea T."/>
            <person name="Shenoy N."/>
            <person name="Sisk P."/>
            <person name="Stolte C."/>
            <person name="Sykes S."/>
            <person name="White J."/>
            <person name="Yandava C."/>
            <person name="Haas B."/>
            <person name="Henn M.R."/>
            <person name="Nusbaum C."/>
            <person name="Birren B."/>
        </authorList>
    </citation>
    <scope>NUCLEOTIDE SEQUENCE [LARGE SCALE GENOMIC DNA]</scope>
</reference>
<dbReference type="WBParaSite" id="EN70_5312">
    <property type="protein sequence ID" value="EN70_5312"/>
    <property type="gene ID" value="EN70_5312"/>
</dbReference>
<sequence length="111" mass="12763">MEFVDEHFGVICSKTGNGNLLEPFACLRKVIIEEKQHYKVDAINDEYPLQECIGIIQHNTSTSTIHCNQLSHFFDCLFGALQRKCTLETQFFFADIIINFGCTAHSNHYRC</sequence>
<accession>A0A1I7VQZ4</accession>
<dbReference type="AlphaFoldDB" id="A0A1I7VQZ4"/>
<evidence type="ECO:0000313" key="1">
    <source>
        <dbReference type="Proteomes" id="UP000095285"/>
    </source>
</evidence>
<reference evidence="2" key="2">
    <citation type="submission" date="2016-11" db="UniProtKB">
        <authorList>
            <consortium name="WormBaseParasite"/>
        </authorList>
    </citation>
    <scope>IDENTIFICATION</scope>
</reference>
<dbReference type="STRING" id="7209.A0A1I7VQZ4"/>
<proteinExistence type="predicted"/>
<dbReference type="Proteomes" id="UP000095285">
    <property type="component" value="Unassembled WGS sequence"/>
</dbReference>
<name>A0A1I7VQZ4_LOALO</name>
<keyword evidence="1" id="KW-1185">Reference proteome</keyword>
<protein>
    <submittedName>
        <fullName evidence="2">DUF19 domain-containing protein</fullName>
    </submittedName>
</protein>